<dbReference type="InterPro" id="IPR031811">
    <property type="entry name" value="ALGX/ALGJ_SGNH-like"/>
</dbReference>
<evidence type="ECO:0000256" key="5">
    <source>
        <dbReference type="ARBA" id="ARBA00022764"/>
    </source>
</evidence>
<comment type="subcellular location">
    <subcellularLocation>
        <location evidence="1">Periplasm</location>
    </subcellularLocation>
</comment>
<reference evidence="9 10" key="1">
    <citation type="submission" date="2019-12" db="EMBL/GenBank/DDBJ databases">
        <title>Maritimibacter sp. nov. sp. isolated from sea sand.</title>
        <authorList>
            <person name="Kim J."/>
            <person name="Jeong S.E."/>
            <person name="Jung H.S."/>
            <person name="Jeon C.O."/>
        </authorList>
    </citation>
    <scope>NUCLEOTIDE SEQUENCE [LARGE SCALE GENOMIC DNA]</scope>
    <source>
        <strain evidence="9 10">DP07</strain>
    </source>
</reference>
<comment type="caution">
    <text evidence="9">The sequence shown here is derived from an EMBL/GenBank/DDBJ whole genome shotgun (WGS) entry which is preliminary data.</text>
</comment>
<name>A0A845M7B2_9RHOB</name>
<accession>A0A845M7B2</accession>
<evidence type="ECO:0000259" key="8">
    <source>
        <dbReference type="Pfam" id="PF16822"/>
    </source>
</evidence>
<dbReference type="GO" id="GO:0016740">
    <property type="term" value="F:transferase activity"/>
    <property type="evidence" value="ECO:0007669"/>
    <property type="project" value="UniProtKB-KW"/>
</dbReference>
<feature type="signal peptide" evidence="7">
    <location>
        <begin position="1"/>
        <end position="22"/>
    </location>
</feature>
<dbReference type="EMBL" id="WTUX01000019">
    <property type="protein sequence ID" value="MZR14508.1"/>
    <property type="molecule type" value="Genomic_DNA"/>
</dbReference>
<comment type="pathway">
    <text evidence="2">Glycan biosynthesis; alginate biosynthesis.</text>
</comment>
<evidence type="ECO:0000256" key="3">
    <source>
        <dbReference type="ARBA" id="ARBA00022679"/>
    </source>
</evidence>
<keyword evidence="10" id="KW-1185">Reference proteome</keyword>
<evidence type="ECO:0000256" key="7">
    <source>
        <dbReference type="SAM" id="SignalP"/>
    </source>
</evidence>
<evidence type="ECO:0000256" key="1">
    <source>
        <dbReference type="ARBA" id="ARBA00004418"/>
    </source>
</evidence>
<dbReference type="UniPathway" id="UPA00286"/>
<dbReference type="RefSeq" id="WP_161352624.1">
    <property type="nucleotide sequence ID" value="NZ_WTUX01000019.1"/>
</dbReference>
<keyword evidence="4 7" id="KW-0732">Signal</keyword>
<dbReference type="GO" id="GO:0042121">
    <property type="term" value="P:alginic acid biosynthetic process"/>
    <property type="evidence" value="ECO:0007669"/>
    <property type="project" value="UniProtKB-UniPathway"/>
</dbReference>
<sequence length="434" mass="46673">MKRLAPLAAGAVVALAAGPLVAAPSNFGCGNLDEASPQMVEGKDGTFFRLTLDFRMNQPLSDDAAGMIGKIAAALREKGTELIYVPVPTKSLAMPDRVPESVGSYGFDMEIAEVAYDAFLTKMADAGVTVIDTTRAMRGAEGAPFLRTDFHWTPEGAQSVARAVRDTIAELPAYDDLEKGEYETRATDPVTIDSRPRDIIQEYCRETVPAAQVKGFETTQTSAPDAGGDIFASESSGPPIALAGTSMSAEESFHFEGFLSQESGLAVANYSKTGGNQFGGITSYLLSEDFQENPPAVLIWENPIYNNLGEFGDMPLRELYAPVAADCTPLDTEVPSSTELSAKLPDGLLTRESFVKVDTGSPNGREAVIHLSTADGVTARTPIHRPVRYAPTRWFYQYAAPAWRPDFTRVDVSLDRPATENATLSICKTEDTST</sequence>
<dbReference type="InterPro" id="IPR034655">
    <property type="entry name" value="AlgX_N"/>
</dbReference>
<organism evidence="9 10">
    <name type="scientific">Maritimibacter harenae</name>
    <dbReference type="NCBI Taxonomy" id="2606218"/>
    <lineage>
        <taxon>Bacteria</taxon>
        <taxon>Pseudomonadati</taxon>
        <taxon>Pseudomonadota</taxon>
        <taxon>Alphaproteobacteria</taxon>
        <taxon>Rhodobacterales</taxon>
        <taxon>Roseobacteraceae</taxon>
        <taxon>Maritimibacter</taxon>
    </lineage>
</organism>
<dbReference type="GO" id="GO:0042597">
    <property type="term" value="C:periplasmic space"/>
    <property type="evidence" value="ECO:0007669"/>
    <property type="project" value="UniProtKB-SubCell"/>
</dbReference>
<evidence type="ECO:0000256" key="2">
    <source>
        <dbReference type="ARBA" id="ARBA00005182"/>
    </source>
</evidence>
<keyword evidence="6" id="KW-0016">Alginate biosynthesis</keyword>
<dbReference type="Pfam" id="PF16822">
    <property type="entry name" value="ALGX"/>
    <property type="match status" value="1"/>
</dbReference>
<proteinExistence type="predicted"/>
<feature type="domain" description="AlgX/AlgJ SGNH hydrolase-like" evidence="8">
    <location>
        <begin position="40"/>
        <end position="303"/>
    </location>
</feature>
<evidence type="ECO:0000256" key="4">
    <source>
        <dbReference type="ARBA" id="ARBA00022729"/>
    </source>
</evidence>
<dbReference type="SUPFAM" id="SSF52266">
    <property type="entry name" value="SGNH hydrolase"/>
    <property type="match status" value="1"/>
</dbReference>
<feature type="chain" id="PRO_5032738324" description="AlgX/AlgJ SGNH hydrolase-like domain-containing protein" evidence="7">
    <location>
        <begin position="23"/>
        <end position="434"/>
    </location>
</feature>
<dbReference type="Proteomes" id="UP000467322">
    <property type="component" value="Unassembled WGS sequence"/>
</dbReference>
<evidence type="ECO:0000313" key="9">
    <source>
        <dbReference type="EMBL" id="MZR14508.1"/>
    </source>
</evidence>
<keyword evidence="5" id="KW-0574">Periplasm</keyword>
<keyword evidence="3" id="KW-0808">Transferase</keyword>
<dbReference type="CDD" id="cd14441">
    <property type="entry name" value="AlgX_N"/>
    <property type="match status" value="1"/>
</dbReference>
<evidence type="ECO:0000313" key="10">
    <source>
        <dbReference type="Proteomes" id="UP000467322"/>
    </source>
</evidence>
<dbReference type="AlphaFoldDB" id="A0A845M7B2"/>
<evidence type="ECO:0000256" key="6">
    <source>
        <dbReference type="ARBA" id="ARBA00022841"/>
    </source>
</evidence>
<protein>
    <recommendedName>
        <fullName evidence="8">AlgX/AlgJ SGNH hydrolase-like domain-containing protein</fullName>
    </recommendedName>
</protein>
<gene>
    <name evidence="9" type="ORF">GQE99_15925</name>
</gene>